<gene>
    <name evidence="1" type="ordered locus">Cyan7425_1910</name>
</gene>
<dbReference type="STRING" id="395961.Cyan7425_1910"/>
<evidence type="ECO:0008006" key="2">
    <source>
        <dbReference type="Google" id="ProtNLM"/>
    </source>
</evidence>
<reference evidence="1" key="1">
    <citation type="submission" date="2009-01" db="EMBL/GenBank/DDBJ databases">
        <title>Complete sequence of chromosome Cyanothece sp. PCC 7425.</title>
        <authorList>
            <consortium name="US DOE Joint Genome Institute"/>
            <person name="Lucas S."/>
            <person name="Copeland A."/>
            <person name="Lapidus A."/>
            <person name="Glavina del Rio T."/>
            <person name="Dalin E."/>
            <person name="Tice H."/>
            <person name="Bruce D."/>
            <person name="Goodwin L."/>
            <person name="Pitluck S."/>
            <person name="Sims D."/>
            <person name="Meineke L."/>
            <person name="Brettin T."/>
            <person name="Detter J.C."/>
            <person name="Han C."/>
            <person name="Larimer F."/>
            <person name="Land M."/>
            <person name="Hauser L."/>
            <person name="Kyrpides N."/>
            <person name="Ovchinnikova G."/>
            <person name="Liberton M."/>
            <person name="Stoeckel J."/>
            <person name="Banerjee A."/>
            <person name="Singh A."/>
            <person name="Page L."/>
            <person name="Sato H."/>
            <person name="Zhao L."/>
            <person name="Sherman L."/>
            <person name="Pakrasi H."/>
            <person name="Richardson P."/>
        </authorList>
    </citation>
    <scope>NUCLEOTIDE SEQUENCE</scope>
    <source>
        <strain evidence="1">PCC 7425</strain>
    </source>
</reference>
<name>B8HT51_CYAP4</name>
<dbReference type="KEGG" id="cyn:Cyan7425_1910"/>
<dbReference type="EMBL" id="CP001344">
    <property type="protein sequence ID" value="ACL44277.1"/>
    <property type="molecule type" value="Genomic_DNA"/>
</dbReference>
<protein>
    <recommendedName>
        <fullName evidence="2">Nitrate reductase</fullName>
    </recommendedName>
</protein>
<evidence type="ECO:0000313" key="1">
    <source>
        <dbReference type="EMBL" id="ACL44277.1"/>
    </source>
</evidence>
<dbReference type="OrthoDB" id="7067390at2"/>
<organism evidence="1">
    <name type="scientific">Cyanothece sp. (strain PCC 7425 / ATCC 29141)</name>
    <dbReference type="NCBI Taxonomy" id="395961"/>
    <lineage>
        <taxon>Bacteria</taxon>
        <taxon>Bacillati</taxon>
        <taxon>Cyanobacteriota</taxon>
        <taxon>Cyanophyceae</taxon>
        <taxon>Gomontiellales</taxon>
        <taxon>Cyanothecaceae</taxon>
        <taxon>Cyanothece</taxon>
    </lineage>
</organism>
<dbReference type="HOGENOM" id="CLU_177715_1_0_3"/>
<dbReference type="AlphaFoldDB" id="B8HT51"/>
<accession>B8HT51</accession>
<dbReference type="eggNOG" id="ENOG50330PZ">
    <property type="taxonomic scope" value="Bacteria"/>
</dbReference>
<sequence>MNLFSSSPSRANPERVNQIKAWVYELLPLSEAIPISISQLHCSEPGCPPLETVIAILSTPIRQYKIHKALPEIEYTDILHLFQQQPQVESKTPTLP</sequence>
<proteinExistence type="predicted"/>